<feature type="compositionally biased region" description="Polar residues" evidence="1">
    <location>
        <begin position="241"/>
        <end position="255"/>
    </location>
</feature>
<reference evidence="2 3" key="1">
    <citation type="submission" date="2015-04" db="EMBL/GenBank/DDBJ databases">
        <authorList>
            <person name="Syromyatnikov M.Y."/>
            <person name="Popov V.N."/>
        </authorList>
    </citation>
    <scope>NUCLEOTIDE SEQUENCE [LARGE SCALE GENOMIC DNA]</scope>
</reference>
<feature type="region of interest" description="Disordered" evidence="1">
    <location>
        <begin position="240"/>
        <end position="268"/>
    </location>
</feature>
<accession>A0A1J1HQW0</accession>
<gene>
    <name evidence="2" type="ORF">CLUMA_CG004143</name>
</gene>
<protein>
    <submittedName>
        <fullName evidence="2">CLUMA_CG004143, isoform A</fullName>
    </submittedName>
</protein>
<name>A0A1J1HQW0_9DIPT</name>
<evidence type="ECO:0000313" key="2">
    <source>
        <dbReference type="EMBL" id="CRK90448.1"/>
    </source>
</evidence>
<proteinExistence type="predicted"/>
<organism evidence="2 3">
    <name type="scientific">Clunio marinus</name>
    <dbReference type="NCBI Taxonomy" id="568069"/>
    <lineage>
        <taxon>Eukaryota</taxon>
        <taxon>Metazoa</taxon>
        <taxon>Ecdysozoa</taxon>
        <taxon>Arthropoda</taxon>
        <taxon>Hexapoda</taxon>
        <taxon>Insecta</taxon>
        <taxon>Pterygota</taxon>
        <taxon>Neoptera</taxon>
        <taxon>Endopterygota</taxon>
        <taxon>Diptera</taxon>
        <taxon>Nematocera</taxon>
        <taxon>Chironomoidea</taxon>
        <taxon>Chironomidae</taxon>
        <taxon>Clunio</taxon>
    </lineage>
</organism>
<dbReference type="EMBL" id="CVRI01000019">
    <property type="protein sequence ID" value="CRK90448.1"/>
    <property type="molecule type" value="Genomic_DNA"/>
</dbReference>
<dbReference type="AlphaFoldDB" id="A0A1J1HQW0"/>
<sequence>MDEFLHYERLAQGSDNNATPPGLNLARTGEYLNNLRLEDLKRRKLTKRYEDALSNPNNFILTSPSSPGTAAASNAAQSPRDLCLNAGTKRDQLIDNLRSPPPFLSRNRKAREQLSPFYQSPPVKLSRREKYKKALLNDFNQRAQNNVKFVDNLTSPPPFLSRNRRAREQLSPYYQSPPAQTRPEFMQFSPGGPFMNFSPTIQQTPSRHTPSGPRVNYSPRAVPSTKKIRKTLRFTDETRNNAHQNLTPPSISITPPNRPPCSPKYRTPTRRTVDEDLIEFNPLHPCMPAPKPPSLPSPLRPVPVNMVIQRHQDDNSAQNQVREPIRQVPVNVQRDQGQNRAQNQERKVIREITINVQRDQDQNIVQNQVRETFRQVPVNVDVQRDQGHNRAQNQMPEPIRPFNDNEREFLIRRLVMNGVNQLRAAQMVLGGKK</sequence>
<feature type="region of interest" description="Disordered" evidence="1">
    <location>
        <begin position="202"/>
        <end position="225"/>
    </location>
</feature>
<evidence type="ECO:0000313" key="3">
    <source>
        <dbReference type="Proteomes" id="UP000183832"/>
    </source>
</evidence>
<evidence type="ECO:0000256" key="1">
    <source>
        <dbReference type="SAM" id="MobiDB-lite"/>
    </source>
</evidence>
<dbReference type="Proteomes" id="UP000183832">
    <property type="component" value="Unassembled WGS sequence"/>
</dbReference>
<keyword evidence="3" id="KW-1185">Reference proteome</keyword>